<organism evidence="9 10">
    <name type="scientific">Senna tora</name>
    <dbReference type="NCBI Taxonomy" id="362788"/>
    <lineage>
        <taxon>Eukaryota</taxon>
        <taxon>Viridiplantae</taxon>
        <taxon>Streptophyta</taxon>
        <taxon>Embryophyta</taxon>
        <taxon>Tracheophyta</taxon>
        <taxon>Spermatophyta</taxon>
        <taxon>Magnoliopsida</taxon>
        <taxon>eudicotyledons</taxon>
        <taxon>Gunneridae</taxon>
        <taxon>Pentapetalae</taxon>
        <taxon>rosids</taxon>
        <taxon>fabids</taxon>
        <taxon>Fabales</taxon>
        <taxon>Fabaceae</taxon>
        <taxon>Caesalpinioideae</taxon>
        <taxon>Cassia clade</taxon>
        <taxon>Senna</taxon>
    </lineage>
</organism>
<accession>A0A834SKB6</accession>
<evidence type="ECO:0000313" key="10">
    <source>
        <dbReference type="Proteomes" id="UP000634136"/>
    </source>
</evidence>
<dbReference type="InterPro" id="IPR032799">
    <property type="entry name" value="TAXi_C"/>
</dbReference>
<dbReference type="InterPro" id="IPR001461">
    <property type="entry name" value="Aspartic_peptidase_A1"/>
</dbReference>
<dbReference type="InterPro" id="IPR021109">
    <property type="entry name" value="Peptidase_aspartic_dom_sf"/>
</dbReference>
<feature type="chain" id="PRO_5032840903" evidence="7">
    <location>
        <begin position="24"/>
        <end position="465"/>
    </location>
</feature>
<dbReference type="InterPro" id="IPR032861">
    <property type="entry name" value="TAXi_N"/>
</dbReference>
<dbReference type="FunFam" id="2.40.70.10:FF:000028">
    <property type="entry name" value="Eukaryotic aspartyl protease family protein"/>
    <property type="match status" value="1"/>
</dbReference>
<proteinExistence type="inferred from homology"/>
<comment type="caution">
    <text evidence="9">The sequence shown here is derived from an EMBL/GenBank/DDBJ whole genome shotgun (WGS) entry which is preliminary data.</text>
</comment>
<dbReference type="InterPro" id="IPR034161">
    <property type="entry name" value="Pepsin-like_plant"/>
</dbReference>
<dbReference type="Gene3D" id="2.40.70.10">
    <property type="entry name" value="Acid Proteases"/>
    <property type="match status" value="2"/>
</dbReference>
<feature type="active site" evidence="6">
    <location>
        <position position="120"/>
    </location>
</feature>
<evidence type="ECO:0000256" key="2">
    <source>
        <dbReference type="ARBA" id="ARBA00022670"/>
    </source>
</evidence>
<dbReference type="Pfam" id="PF14541">
    <property type="entry name" value="TAXi_C"/>
    <property type="match status" value="1"/>
</dbReference>
<dbReference type="Proteomes" id="UP000634136">
    <property type="component" value="Unassembled WGS sequence"/>
</dbReference>
<protein>
    <submittedName>
        <fullName evidence="9">Aspartic proteinase-like protein 2</fullName>
    </submittedName>
</protein>
<sequence>MDLTRLVLVLAILVLDFSRLASANFAFPVHHKFKGRHLSLSTMKAHDSQRHRRLLSAIDLNLGGNGAPAEAGHLFARLRMVCHDGHPPSRSILELLIWFRLYYTKLTLGSPPKDYHVQVDTGSDLLWVNCVECTDCPKESDLGMQLQLYDPKDSQTSKPVFCDGDFCKSTYDGQITGCKPETSCLYSITYGDGGKTSGYFVKDDLTFNQVNGNFHTAPANSSIVFGCGAKQSGGLGSSSDEALDGIIGFGQANSSVLSQLAASGKVKKIFSHCLDNIGGGGIFSIGEVVEPKIKTTPLLSGQAHYNAVLKNIQVDDEALLLTTSIFDLGSERGAVIDSGTTLAYLPEFIYEQLMDKASVMARQPGLKLHLIDNQFTCFDYSGNVDDGFPVVKFHFDKSLSLSAYPHDYLFKTKDGDWCVGWQKSMAKTKSGRDMTLLGDMVLTNRLVVYDLEKMTIGWTEFNCEY</sequence>
<keyword evidence="7" id="KW-0732">Signal</keyword>
<dbReference type="PRINTS" id="PR00792">
    <property type="entry name" value="PEPSIN"/>
</dbReference>
<reference evidence="9" key="1">
    <citation type="submission" date="2020-09" db="EMBL/GenBank/DDBJ databases">
        <title>Genome-Enabled Discovery of Anthraquinone Biosynthesis in Senna tora.</title>
        <authorList>
            <person name="Kang S.-H."/>
            <person name="Pandey R.P."/>
            <person name="Lee C.-M."/>
            <person name="Sim J.-S."/>
            <person name="Jeong J.-T."/>
            <person name="Choi B.-S."/>
            <person name="Jung M."/>
            <person name="Ginzburg D."/>
            <person name="Zhao K."/>
            <person name="Won S.Y."/>
            <person name="Oh T.-J."/>
            <person name="Yu Y."/>
            <person name="Kim N.-H."/>
            <person name="Lee O.R."/>
            <person name="Lee T.-H."/>
            <person name="Bashyal P."/>
            <person name="Kim T.-S."/>
            <person name="Lee W.-H."/>
            <person name="Kawkins C."/>
            <person name="Kim C.-K."/>
            <person name="Kim J.S."/>
            <person name="Ahn B.O."/>
            <person name="Rhee S.Y."/>
            <person name="Sohng J.K."/>
        </authorList>
    </citation>
    <scope>NUCLEOTIDE SEQUENCE</scope>
    <source>
        <tissue evidence="9">Leaf</tissue>
    </source>
</reference>
<keyword evidence="5" id="KW-0325">Glycoprotein</keyword>
<evidence type="ECO:0000256" key="4">
    <source>
        <dbReference type="ARBA" id="ARBA00022801"/>
    </source>
</evidence>
<feature type="active site" evidence="6">
    <location>
        <position position="337"/>
    </location>
</feature>
<dbReference type="Pfam" id="PF14543">
    <property type="entry name" value="TAXi_N"/>
    <property type="match status" value="1"/>
</dbReference>
<dbReference type="EMBL" id="JAAIUW010000013">
    <property type="protein sequence ID" value="KAF7805272.1"/>
    <property type="molecule type" value="Genomic_DNA"/>
</dbReference>
<dbReference type="OrthoDB" id="2747330at2759"/>
<evidence type="ECO:0000313" key="9">
    <source>
        <dbReference type="EMBL" id="KAF7805272.1"/>
    </source>
</evidence>
<dbReference type="PROSITE" id="PS51767">
    <property type="entry name" value="PEPTIDASE_A1"/>
    <property type="match status" value="1"/>
</dbReference>
<dbReference type="GO" id="GO:0004190">
    <property type="term" value="F:aspartic-type endopeptidase activity"/>
    <property type="evidence" value="ECO:0007669"/>
    <property type="project" value="UniProtKB-KW"/>
</dbReference>
<evidence type="ECO:0000259" key="8">
    <source>
        <dbReference type="PROSITE" id="PS51767"/>
    </source>
</evidence>
<name>A0A834SKB6_9FABA</name>
<dbReference type="AlphaFoldDB" id="A0A834SKB6"/>
<feature type="domain" description="Peptidase A1" evidence="8">
    <location>
        <begin position="102"/>
        <end position="459"/>
    </location>
</feature>
<dbReference type="SUPFAM" id="SSF50630">
    <property type="entry name" value="Acid proteases"/>
    <property type="match status" value="1"/>
</dbReference>
<evidence type="ECO:0000256" key="1">
    <source>
        <dbReference type="ARBA" id="ARBA00007447"/>
    </source>
</evidence>
<dbReference type="PANTHER" id="PTHR13683">
    <property type="entry name" value="ASPARTYL PROTEASES"/>
    <property type="match status" value="1"/>
</dbReference>
<evidence type="ECO:0000256" key="6">
    <source>
        <dbReference type="PIRSR" id="PIRSR601461-1"/>
    </source>
</evidence>
<evidence type="ECO:0000256" key="3">
    <source>
        <dbReference type="ARBA" id="ARBA00022750"/>
    </source>
</evidence>
<dbReference type="PANTHER" id="PTHR13683:SF768">
    <property type="entry name" value="EUKARYOTIC ASPARTYL PROTEASE FAMILY PROTEIN"/>
    <property type="match status" value="1"/>
</dbReference>
<keyword evidence="10" id="KW-1185">Reference proteome</keyword>
<dbReference type="InterPro" id="IPR033121">
    <property type="entry name" value="PEPTIDASE_A1"/>
</dbReference>
<evidence type="ECO:0000256" key="5">
    <source>
        <dbReference type="ARBA" id="ARBA00023180"/>
    </source>
</evidence>
<feature type="signal peptide" evidence="7">
    <location>
        <begin position="1"/>
        <end position="23"/>
    </location>
</feature>
<dbReference type="CDD" id="cd05476">
    <property type="entry name" value="pepsin_A_like_plant"/>
    <property type="match status" value="1"/>
</dbReference>
<keyword evidence="3" id="KW-0064">Aspartyl protease</keyword>
<keyword evidence="2" id="KW-0645">Protease</keyword>
<gene>
    <name evidence="9" type="ORF">G2W53_044383</name>
</gene>
<keyword evidence="4" id="KW-0378">Hydrolase</keyword>
<comment type="similarity">
    <text evidence="1">Belongs to the peptidase A1 family.</text>
</comment>
<evidence type="ECO:0000256" key="7">
    <source>
        <dbReference type="SAM" id="SignalP"/>
    </source>
</evidence>
<dbReference type="GO" id="GO:0006508">
    <property type="term" value="P:proteolysis"/>
    <property type="evidence" value="ECO:0007669"/>
    <property type="project" value="UniProtKB-KW"/>
</dbReference>